<dbReference type="Pfam" id="PF00060">
    <property type="entry name" value="Lig_chan"/>
    <property type="match status" value="1"/>
</dbReference>
<evidence type="ECO:0000256" key="2">
    <source>
        <dbReference type="ARBA" id="ARBA00022448"/>
    </source>
</evidence>
<dbReference type="InterPro" id="IPR015683">
    <property type="entry name" value="Ionotropic_Glu_rcpt"/>
</dbReference>
<feature type="signal peptide" evidence="12">
    <location>
        <begin position="1"/>
        <end position="28"/>
    </location>
</feature>
<evidence type="ECO:0000313" key="15">
    <source>
        <dbReference type="Proteomes" id="UP000825935"/>
    </source>
</evidence>
<feature type="domain" description="Ionotropic glutamate receptor C-terminal" evidence="13">
    <location>
        <begin position="44"/>
        <end position="410"/>
    </location>
</feature>
<gene>
    <name evidence="14" type="ORF">KP509_22G077000</name>
</gene>
<feature type="transmembrane region" description="Helical" evidence="11">
    <location>
        <begin position="174"/>
        <end position="194"/>
    </location>
</feature>
<feature type="transmembrane region" description="Helical" evidence="11">
    <location>
        <begin position="215"/>
        <end position="231"/>
    </location>
</feature>
<evidence type="ECO:0000256" key="9">
    <source>
        <dbReference type="ARBA" id="ARBA00023286"/>
    </source>
</evidence>
<evidence type="ECO:0000256" key="1">
    <source>
        <dbReference type="ARBA" id="ARBA00004141"/>
    </source>
</evidence>
<evidence type="ECO:0000256" key="7">
    <source>
        <dbReference type="ARBA" id="ARBA00023170"/>
    </source>
</evidence>
<reference evidence="14" key="1">
    <citation type="submission" date="2021-08" db="EMBL/GenBank/DDBJ databases">
        <title>WGS assembly of Ceratopteris richardii.</title>
        <authorList>
            <person name="Marchant D.B."/>
            <person name="Chen G."/>
            <person name="Jenkins J."/>
            <person name="Shu S."/>
            <person name="Leebens-Mack J."/>
            <person name="Grimwood J."/>
            <person name="Schmutz J."/>
            <person name="Soltis P."/>
            <person name="Soltis D."/>
            <person name="Chen Z.-H."/>
        </authorList>
    </citation>
    <scope>NUCLEOTIDE SEQUENCE</scope>
    <source>
        <strain evidence="14">Whitten #5841</strain>
        <tissue evidence="14">Leaf</tissue>
    </source>
</reference>
<keyword evidence="12" id="KW-0732">Signal</keyword>
<keyword evidence="5" id="KW-0406">Ion transport</keyword>
<evidence type="ECO:0000313" key="14">
    <source>
        <dbReference type="EMBL" id="KAH7307768.1"/>
    </source>
</evidence>
<organism evidence="14 15">
    <name type="scientific">Ceratopteris richardii</name>
    <name type="common">Triangle waterfern</name>
    <dbReference type="NCBI Taxonomy" id="49495"/>
    <lineage>
        <taxon>Eukaryota</taxon>
        <taxon>Viridiplantae</taxon>
        <taxon>Streptophyta</taxon>
        <taxon>Embryophyta</taxon>
        <taxon>Tracheophyta</taxon>
        <taxon>Polypodiopsida</taxon>
        <taxon>Polypodiidae</taxon>
        <taxon>Polypodiales</taxon>
        <taxon>Pteridineae</taxon>
        <taxon>Pteridaceae</taxon>
        <taxon>Parkerioideae</taxon>
        <taxon>Ceratopteris</taxon>
    </lineage>
</organism>
<proteinExistence type="predicted"/>
<accession>A0A8T2S7M8</accession>
<keyword evidence="3 11" id="KW-0812">Transmembrane</keyword>
<keyword evidence="4 11" id="KW-1133">Transmembrane helix</keyword>
<evidence type="ECO:0000256" key="3">
    <source>
        <dbReference type="ARBA" id="ARBA00022692"/>
    </source>
</evidence>
<evidence type="ECO:0000256" key="5">
    <source>
        <dbReference type="ARBA" id="ARBA00023065"/>
    </source>
</evidence>
<keyword evidence="7" id="KW-0675">Receptor</keyword>
<name>A0A8T2S7M8_CERRI</name>
<dbReference type="InterPro" id="IPR001320">
    <property type="entry name" value="Iontro_rcpt_C"/>
</dbReference>
<dbReference type="SUPFAM" id="SSF53850">
    <property type="entry name" value="Periplasmic binding protein-like II"/>
    <property type="match status" value="1"/>
</dbReference>
<feature type="chain" id="PRO_5035861510" description="Ionotropic glutamate receptor C-terminal domain-containing protein" evidence="12">
    <location>
        <begin position="29"/>
        <end position="497"/>
    </location>
</feature>
<evidence type="ECO:0000259" key="13">
    <source>
        <dbReference type="SMART" id="SM00079"/>
    </source>
</evidence>
<dbReference type="OrthoDB" id="5984008at2759"/>
<dbReference type="Gene3D" id="3.40.190.10">
    <property type="entry name" value="Periplasmic binding protein-like II"/>
    <property type="match status" value="1"/>
</dbReference>
<dbReference type="PANTHER" id="PTHR18966">
    <property type="entry name" value="IONOTROPIC GLUTAMATE RECEPTOR"/>
    <property type="match status" value="1"/>
</dbReference>
<comment type="subcellular location">
    <subcellularLocation>
        <location evidence="1">Membrane</location>
        <topology evidence="1">Multi-pass membrane protein</topology>
    </subcellularLocation>
</comment>
<dbReference type="AlphaFoldDB" id="A0A8T2S7M8"/>
<evidence type="ECO:0000256" key="8">
    <source>
        <dbReference type="ARBA" id="ARBA00023180"/>
    </source>
</evidence>
<keyword evidence="9" id="KW-1071">Ligand-gated ion channel</keyword>
<evidence type="ECO:0000256" key="6">
    <source>
        <dbReference type="ARBA" id="ARBA00023136"/>
    </source>
</evidence>
<comment type="caution">
    <text evidence="14">The sequence shown here is derived from an EMBL/GenBank/DDBJ whole genome shotgun (WGS) entry which is preliminary data.</text>
</comment>
<evidence type="ECO:0000256" key="4">
    <source>
        <dbReference type="ARBA" id="ARBA00022989"/>
    </source>
</evidence>
<dbReference type="SMART" id="SM00079">
    <property type="entry name" value="PBPe"/>
    <property type="match status" value="1"/>
</dbReference>
<evidence type="ECO:0000256" key="12">
    <source>
        <dbReference type="SAM" id="SignalP"/>
    </source>
</evidence>
<dbReference type="GO" id="GO:0016020">
    <property type="term" value="C:membrane"/>
    <property type="evidence" value="ECO:0007669"/>
    <property type="project" value="UniProtKB-SubCell"/>
</dbReference>
<feature type="transmembrane region" description="Helical" evidence="11">
    <location>
        <begin position="433"/>
        <end position="455"/>
    </location>
</feature>
<keyword evidence="2" id="KW-0813">Transport</keyword>
<sequence length="497" mass="56198">MASRASVCSSPIFIMFIFSGLQLFMAEAEEGSSSLVSRNGALLKVLVPAKGLFNEFIRCDHRTNPPIVDGFCKDVFIHALPILSPKPSWTDVEYKCYDIEGNTEDEKDYTALVRQLTNKTEQYDAVIGDVTIASARLEFGNFTQTYLDSGIVIVTLDDGFSRKWFGLFFEPFDLGTWFILVGSILAAGFTLWLLEDKSRMQQHSYQSTTSRFTHFSRTFWFLTLILVLFRRDCIKNPLSKFVMMAWIIFILLVSASYTASLSSILTVNKRSPKHLEIQDLRNKKVGYQDGSIVREYLRNNHITDLCPLKSVSAYGESLRKKKVSAIVDEIPCISLFLAEEQSASKCDFSVSKKLTIEGLGFKIIIEWFGSHQSEASLKMAFYNGSLADAFSTSILGLSENGELQNLAKGRRLTNVECPTTIQSTQLNLRTSRVLFIIMVVALSLVVVFLLIRGVYDWLRRRQRYDGIDDYSDDPSARGSTRRRNSFLRLGLHPSEMG</sequence>
<dbReference type="EMBL" id="CM035427">
    <property type="protein sequence ID" value="KAH7307768.1"/>
    <property type="molecule type" value="Genomic_DNA"/>
</dbReference>
<evidence type="ECO:0000256" key="10">
    <source>
        <dbReference type="ARBA" id="ARBA00023303"/>
    </source>
</evidence>
<keyword evidence="8" id="KW-0325">Glycoprotein</keyword>
<keyword evidence="6 11" id="KW-0472">Membrane</keyword>
<keyword evidence="15" id="KW-1185">Reference proteome</keyword>
<keyword evidence="10" id="KW-0407">Ion channel</keyword>
<evidence type="ECO:0000256" key="11">
    <source>
        <dbReference type="SAM" id="Phobius"/>
    </source>
</evidence>
<dbReference type="GO" id="GO:0015276">
    <property type="term" value="F:ligand-gated monoatomic ion channel activity"/>
    <property type="evidence" value="ECO:0007669"/>
    <property type="project" value="InterPro"/>
</dbReference>
<dbReference type="Proteomes" id="UP000825935">
    <property type="component" value="Chromosome 22"/>
</dbReference>
<feature type="transmembrane region" description="Helical" evidence="11">
    <location>
        <begin position="243"/>
        <end position="267"/>
    </location>
</feature>
<protein>
    <recommendedName>
        <fullName evidence="13">Ionotropic glutamate receptor C-terminal domain-containing protein</fullName>
    </recommendedName>
</protein>
<dbReference type="Gene3D" id="1.10.287.70">
    <property type="match status" value="1"/>
</dbReference>